<comment type="caution">
    <text evidence="1">The sequence shown here is derived from an EMBL/GenBank/DDBJ whole genome shotgun (WGS) entry which is preliminary data.</text>
</comment>
<reference evidence="1 2" key="1">
    <citation type="submission" date="2016-05" db="EMBL/GenBank/DDBJ databases">
        <title>Nuclear genome of Blastocystis sp. subtype 1 NandII.</title>
        <authorList>
            <person name="Gentekaki E."/>
            <person name="Curtis B."/>
            <person name="Stairs C."/>
            <person name="Eme L."/>
            <person name="Herman E."/>
            <person name="Klimes V."/>
            <person name="Arias M.C."/>
            <person name="Elias M."/>
            <person name="Hilliou F."/>
            <person name="Klute M."/>
            <person name="Malik S.-B."/>
            <person name="Pightling A."/>
            <person name="Rachubinski R."/>
            <person name="Salas D."/>
            <person name="Schlacht A."/>
            <person name="Suga H."/>
            <person name="Archibald J."/>
            <person name="Ball S.G."/>
            <person name="Clark G."/>
            <person name="Dacks J."/>
            <person name="Van Der Giezen M."/>
            <person name="Tsaousis A."/>
            <person name="Roger A."/>
        </authorList>
    </citation>
    <scope>NUCLEOTIDE SEQUENCE [LARGE SCALE GENOMIC DNA]</scope>
    <source>
        <strain evidence="2">ATCC 50177 / NandII</strain>
    </source>
</reference>
<accession>A0A196S6L7</accession>
<gene>
    <name evidence="1" type="ORF">AV274_6340</name>
</gene>
<dbReference type="Proteomes" id="UP000078348">
    <property type="component" value="Unassembled WGS sequence"/>
</dbReference>
<keyword evidence="2" id="KW-1185">Reference proteome</keyword>
<dbReference type="AlphaFoldDB" id="A0A196S6L7"/>
<dbReference type="EMBL" id="LXWW01000568">
    <property type="protein sequence ID" value="OAO12016.1"/>
    <property type="molecule type" value="Genomic_DNA"/>
</dbReference>
<sequence length="195" mass="21928">MQLSREALNSLESFRLEPFPNEESLQSAVQRVFALLLKEELGSSKVTEKEPWEYGLSVLILQAAKRGFSRAELADYARQLGWMDDRINPVCDMYETNLAEFRGRIDNIVSPLPKLMGIKCSLLNCEIPTDQRGCRIDFTSAVTYYRVLLIIKDTDGSESVVEKVLSSIQLNKVLLSLKDAVVQCDSLIEGKPVVP</sequence>
<evidence type="ECO:0000313" key="2">
    <source>
        <dbReference type="Proteomes" id="UP000078348"/>
    </source>
</evidence>
<proteinExistence type="predicted"/>
<evidence type="ECO:0008006" key="3">
    <source>
        <dbReference type="Google" id="ProtNLM"/>
    </source>
</evidence>
<name>A0A196S6L7_BLAHN</name>
<evidence type="ECO:0000313" key="1">
    <source>
        <dbReference type="EMBL" id="OAO12016.1"/>
    </source>
</evidence>
<protein>
    <recommendedName>
        <fullName evidence="3">COMM domain-containing protein</fullName>
    </recommendedName>
</protein>
<organism evidence="1 2">
    <name type="scientific">Blastocystis sp. subtype 1 (strain ATCC 50177 / NandII)</name>
    <dbReference type="NCBI Taxonomy" id="478820"/>
    <lineage>
        <taxon>Eukaryota</taxon>
        <taxon>Sar</taxon>
        <taxon>Stramenopiles</taxon>
        <taxon>Bigyra</taxon>
        <taxon>Opalozoa</taxon>
        <taxon>Opalinata</taxon>
        <taxon>Blastocystidae</taxon>
        <taxon>Blastocystis</taxon>
    </lineage>
</organism>